<protein>
    <submittedName>
        <fullName evidence="6">TetR family transcriptional regulator</fullName>
    </submittedName>
</protein>
<dbReference type="PROSITE" id="PS50977">
    <property type="entry name" value="HTH_TETR_2"/>
    <property type="match status" value="1"/>
</dbReference>
<gene>
    <name evidence="6" type="ORF">A5792_05580</name>
</gene>
<dbReference type="RefSeq" id="WP_064937376.1">
    <property type="nucleotide sequence ID" value="NZ_LZSO01000049.1"/>
</dbReference>
<keyword evidence="1" id="KW-0805">Transcription regulation</keyword>
<reference evidence="7" key="1">
    <citation type="submission" date="2016-06" db="EMBL/GenBank/DDBJ databases">
        <authorList>
            <person name="Sutton G."/>
            <person name="Brinkac L."/>
            <person name="Sanka R."/>
            <person name="Adams M."/>
            <person name="Lau E."/>
            <person name="Mehaffy C."/>
            <person name="Tameris M."/>
            <person name="Hatherill M."/>
            <person name="Hanekom W."/>
            <person name="Mahomed H."/>
            <person name="Mcshane H."/>
        </authorList>
    </citation>
    <scope>NUCLEOTIDE SEQUENCE [LARGE SCALE GENOMIC DNA]</scope>
    <source>
        <strain evidence="7">852002-51209_SCH5440388</strain>
    </source>
</reference>
<comment type="caution">
    <text evidence="6">The sequence shown here is derived from an EMBL/GenBank/DDBJ whole genome shotgun (WGS) entry which is preliminary data.</text>
</comment>
<dbReference type="SUPFAM" id="SSF46689">
    <property type="entry name" value="Homeodomain-like"/>
    <property type="match status" value="1"/>
</dbReference>
<dbReference type="PRINTS" id="PR00455">
    <property type="entry name" value="HTHTETR"/>
</dbReference>
<dbReference type="Proteomes" id="UP000093902">
    <property type="component" value="Unassembled WGS sequence"/>
</dbReference>
<dbReference type="EMBL" id="LZSO01000049">
    <property type="protein sequence ID" value="OBB22534.1"/>
    <property type="molecule type" value="Genomic_DNA"/>
</dbReference>
<dbReference type="InterPro" id="IPR050109">
    <property type="entry name" value="HTH-type_TetR-like_transc_reg"/>
</dbReference>
<dbReference type="AlphaFoldDB" id="A0A1A0QM02"/>
<dbReference type="Pfam" id="PF00440">
    <property type="entry name" value="TetR_N"/>
    <property type="match status" value="1"/>
</dbReference>
<accession>A0A1A0QM02</accession>
<evidence type="ECO:0000256" key="1">
    <source>
        <dbReference type="ARBA" id="ARBA00023015"/>
    </source>
</evidence>
<feature type="DNA-binding region" description="H-T-H motif" evidence="4">
    <location>
        <begin position="33"/>
        <end position="52"/>
    </location>
</feature>
<dbReference type="InterPro" id="IPR001647">
    <property type="entry name" value="HTH_TetR"/>
</dbReference>
<proteinExistence type="predicted"/>
<evidence type="ECO:0000313" key="7">
    <source>
        <dbReference type="Proteomes" id="UP000093902"/>
    </source>
</evidence>
<evidence type="ECO:0000313" key="6">
    <source>
        <dbReference type="EMBL" id="OBB22534.1"/>
    </source>
</evidence>
<dbReference type="InterPro" id="IPR023772">
    <property type="entry name" value="DNA-bd_HTH_TetR-type_CS"/>
</dbReference>
<dbReference type="Gene3D" id="1.10.357.10">
    <property type="entry name" value="Tetracycline Repressor, domain 2"/>
    <property type="match status" value="1"/>
</dbReference>
<name>A0A1A0QM02_MYCPR</name>
<evidence type="ECO:0000256" key="4">
    <source>
        <dbReference type="PROSITE-ProRule" id="PRU00335"/>
    </source>
</evidence>
<evidence type="ECO:0000256" key="2">
    <source>
        <dbReference type="ARBA" id="ARBA00023125"/>
    </source>
</evidence>
<dbReference type="PROSITE" id="PS01081">
    <property type="entry name" value="HTH_TETR_1"/>
    <property type="match status" value="1"/>
</dbReference>
<feature type="domain" description="HTH tetR-type" evidence="5">
    <location>
        <begin position="10"/>
        <end position="70"/>
    </location>
</feature>
<evidence type="ECO:0000259" key="5">
    <source>
        <dbReference type="PROSITE" id="PS50977"/>
    </source>
</evidence>
<organism evidence="6 7">
    <name type="scientific">Mycolicibacterium peregrinum</name>
    <name type="common">Mycobacterium peregrinum</name>
    <dbReference type="NCBI Taxonomy" id="43304"/>
    <lineage>
        <taxon>Bacteria</taxon>
        <taxon>Bacillati</taxon>
        <taxon>Actinomycetota</taxon>
        <taxon>Actinomycetes</taxon>
        <taxon>Mycobacteriales</taxon>
        <taxon>Mycobacteriaceae</taxon>
        <taxon>Mycolicibacterium</taxon>
    </lineage>
</organism>
<keyword evidence="2 4" id="KW-0238">DNA-binding</keyword>
<dbReference type="PANTHER" id="PTHR30055:SF234">
    <property type="entry name" value="HTH-TYPE TRANSCRIPTIONAL REGULATOR BETI"/>
    <property type="match status" value="1"/>
</dbReference>
<dbReference type="InterPro" id="IPR009057">
    <property type="entry name" value="Homeodomain-like_sf"/>
</dbReference>
<dbReference type="GO" id="GO:0003700">
    <property type="term" value="F:DNA-binding transcription factor activity"/>
    <property type="evidence" value="ECO:0007669"/>
    <property type="project" value="TreeGrafter"/>
</dbReference>
<dbReference type="STRING" id="43304.GCA_001403655_05770"/>
<dbReference type="GO" id="GO:0000976">
    <property type="term" value="F:transcription cis-regulatory region binding"/>
    <property type="evidence" value="ECO:0007669"/>
    <property type="project" value="TreeGrafter"/>
</dbReference>
<evidence type="ECO:0000256" key="3">
    <source>
        <dbReference type="ARBA" id="ARBA00023163"/>
    </source>
</evidence>
<dbReference type="PANTHER" id="PTHR30055">
    <property type="entry name" value="HTH-TYPE TRANSCRIPTIONAL REGULATOR RUTR"/>
    <property type="match status" value="1"/>
</dbReference>
<sequence>MARTQQQRREETVARLLDAAIDTIIEVGYAKASAAVIAKRAKVSDGALFRHFPTMSDFMAATAREVARRQVELGSKLGAEIAAEQPALPAALAILRDIAGSETNTVWHELLMAARTDEKLRGPLQTVLTEYIHNIYETAKNGPGMEQIPEDVFAVMLTIAINTFDGAAMVRRVLPLPELEDARIAMLAEFAQSLASGQFSGVATVPER</sequence>
<keyword evidence="3" id="KW-0804">Transcription</keyword>